<evidence type="ECO:0000313" key="8">
    <source>
        <dbReference type="EMBL" id="WWF06974.1"/>
    </source>
</evidence>
<comment type="similarity">
    <text evidence="1 7">Belongs to the Lgt family.</text>
</comment>
<evidence type="ECO:0000256" key="1">
    <source>
        <dbReference type="ARBA" id="ARBA00007150"/>
    </source>
</evidence>
<dbReference type="EMBL" id="CP104874">
    <property type="protein sequence ID" value="WWF06974.1"/>
    <property type="molecule type" value="Genomic_DNA"/>
</dbReference>
<keyword evidence="6 7" id="KW-0472">Membrane</keyword>
<keyword evidence="5 7" id="KW-1133">Transmembrane helix</keyword>
<feature type="transmembrane region" description="Helical" evidence="7">
    <location>
        <begin position="249"/>
        <end position="268"/>
    </location>
</feature>
<proteinExistence type="inferred from homology"/>
<keyword evidence="9" id="KW-1185">Reference proteome</keyword>
<comment type="subcellular location">
    <subcellularLocation>
        <location evidence="7">Cell membrane</location>
        <topology evidence="7">Multi-pass membrane protein</topology>
    </subcellularLocation>
</comment>
<dbReference type="Pfam" id="PF01790">
    <property type="entry name" value="LGT"/>
    <property type="match status" value="1"/>
</dbReference>
<dbReference type="GO" id="GO:0008961">
    <property type="term" value="F:phosphatidylglycerol-prolipoprotein diacylglyceryl transferase activity"/>
    <property type="evidence" value="ECO:0007669"/>
    <property type="project" value="UniProtKB-EC"/>
</dbReference>
<evidence type="ECO:0000313" key="9">
    <source>
        <dbReference type="Proteomes" id="UP001381003"/>
    </source>
</evidence>
<feature type="transmembrane region" description="Helical" evidence="7">
    <location>
        <begin position="92"/>
        <end position="112"/>
    </location>
</feature>
<dbReference type="HAMAP" id="MF_01147">
    <property type="entry name" value="Lgt"/>
    <property type="match status" value="1"/>
</dbReference>
<dbReference type="PANTHER" id="PTHR30589">
    <property type="entry name" value="PROLIPOPROTEIN DIACYLGLYCERYL TRANSFERASE"/>
    <property type="match status" value="1"/>
</dbReference>
<feature type="transmembrane region" description="Helical" evidence="7">
    <location>
        <begin position="119"/>
        <end position="138"/>
    </location>
</feature>
<dbReference type="InterPro" id="IPR001640">
    <property type="entry name" value="Lgt"/>
</dbReference>
<protein>
    <recommendedName>
        <fullName evidence="7">Phosphatidylglycerol--prolipoprotein diacylglyceryl transferase</fullName>
        <ecNumber evidence="7">2.5.1.145</ecNumber>
    </recommendedName>
</protein>
<keyword evidence="2 7" id="KW-1003">Cell membrane</keyword>
<comment type="function">
    <text evidence="7">Catalyzes the transfer of the diacylglyceryl group from phosphatidylglycerol to the sulfhydryl group of the N-terminal cysteine of a prolipoprotein, the first step in the formation of mature lipoproteins.</text>
</comment>
<evidence type="ECO:0000256" key="7">
    <source>
        <dbReference type="HAMAP-Rule" id="MF_01147"/>
    </source>
</evidence>
<feature type="transmembrane region" description="Helical" evidence="7">
    <location>
        <begin position="190"/>
        <end position="207"/>
    </location>
</feature>
<evidence type="ECO:0000256" key="6">
    <source>
        <dbReference type="ARBA" id="ARBA00023136"/>
    </source>
</evidence>
<dbReference type="PROSITE" id="PS01311">
    <property type="entry name" value="LGT"/>
    <property type="match status" value="1"/>
</dbReference>
<accession>A0ABZ2FHY9</accession>
<comment type="pathway">
    <text evidence="7">Protein modification; lipoprotein biosynthesis (diacylglyceryl transfer).</text>
</comment>
<dbReference type="PANTHER" id="PTHR30589:SF0">
    <property type="entry name" value="PHOSPHATIDYLGLYCEROL--PROLIPOPROTEIN DIACYLGLYCERYL TRANSFERASE"/>
    <property type="match status" value="1"/>
</dbReference>
<comment type="catalytic activity">
    <reaction evidence="7">
        <text>L-cysteinyl-[prolipoprotein] + a 1,2-diacyl-sn-glycero-3-phospho-(1'-sn-glycerol) = an S-1,2-diacyl-sn-glyceryl-L-cysteinyl-[prolipoprotein] + sn-glycerol 1-phosphate + H(+)</text>
        <dbReference type="Rhea" id="RHEA:56712"/>
        <dbReference type="Rhea" id="RHEA-COMP:14679"/>
        <dbReference type="Rhea" id="RHEA-COMP:14680"/>
        <dbReference type="ChEBI" id="CHEBI:15378"/>
        <dbReference type="ChEBI" id="CHEBI:29950"/>
        <dbReference type="ChEBI" id="CHEBI:57685"/>
        <dbReference type="ChEBI" id="CHEBI:64716"/>
        <dbReference type="ChEBI" id="CHEBI:140658"/>
        <dbReference type="EC" id="2.5.1.145"/>
    </reaction>
</comment>
<name>A0ABZ2FHY9_9MICO</name>
<organism evidence="8 9">
    <name type="scientific">Janibacter terrae</name>
    <dbReference type="NCBI Taxonomy" id="103817"/>
    <lineage>
        <taxon>Bacteria</taxon>
        <taxon>Bacillati</taxon>
        <taxon>Actinomycetota</taxon>
        <taxon>Actinomycetes</taxon>
        <taxon>Micrococcales</taxon>
        <taxon>Intrasporangiaceae</taxon>
        <taxon>Janibacter</taxon>
    </lineage>
</organism>
<evidence type="ECO:0000256" key="5">
    <source>
        <dbReference type="ARBA" id="ARBA00022989"/>
    </source>
</evidence>
<dbReference type="EC" id="2.5.1.145" evidence="7"/>
<evidence type="ECO:0000256" key="3">
    <source>
        <dbReference type="ARBA" id="ARBA00022679"/>
    </source>
</evidence>
<feature type="binding site" evidence="7">
    <location>
        <position position="140"/>
    </location>
    <ligand>
        <name>a 1,2-diacyl-sn-glycero-3-phospho-(1'-sn-glycerol)</name>
        <dbReference type="ChEBI" id="CHEBI:64716"/>
    </ligand>
</feature>
<gene>
    <name evidence="7 8" type="primary">lgt</name>
    <name evidence="8" type="ORF">N5P18_14265</name>
</gene>
<dbReference type="NCBIfam" id="TIGR00544">
    <property type="entry name" value="lgt"/>
    <property type="match status" value="1"/>
</dbReference>
<keyword evidence="3 7" id="KW-0808">Transferase</keyword>
<feature type="transmembrane region" description="Helical" evidence="7">
    <location>
        <begin position="20"/>
        <end position="38"/>
    </location>
</feature>
<sequence>MPATIPSPTVGVLALGPLTIHAYALCILAGIGVAIWMGDRRMRDRGGEEGLVLDVAMWAVPFGIVGGRLYHVITTPQPYFGEGGSPVDALKIWQGGLGIWGAVALGALGAWIGTRREGVSFLSFADAVAPGVLVAQAIGRWGNWFNNEIYGEPTDLPWAVRIHDWDAGAGQAVVDSAGDPVVLGTYHPTFLYESLFLLVLAIAILALDRRRRLAPGQVMGLYVAGYPLGRVVIETMRTDAANTILGLRVNIWTSLVVFVLGVVIYTVCGRRRAAGERDEDLTSRDAVSH</sequence>
<dbReference type="Proteomes" id="UP001381003">
    <property type="component" value="Chromosome"/>
</dbReference>
<evidence type="ECO:0000256" key="4">
    <source>
        <dbReference type="ARBA" id="ARBA00022692"/>
    </source>
</evidence>
<reference evidence="8 9" key="1">
    <citation type="submission" date="2022-09" db="EMBL/GenBank/DDBJ databases">
        <title>Complete genome sequence of Janibacter terrae strain COS04-44, PCL-degrading bacteria isolated from oil spilled coast.</title>
        <authorList>
            <person name="Park H."/>
            <person name="Kim J.Y."/>
            <person name="An S.H."/>
            <person name="Lee C.M."/>
            <person name="Weon H.-Y."/>
        </authorList>
    </citation>
    <scope>NUCLEOTIDE SEQUENCE [LARGE SCALE GENOMIC DNA]</scope>
    <source>
        <strain evidence="8 9">COS04-44</strain>
    </source>
</reference>
<keyword evidence="4 7" id="KW-0812">Transmembrane</keyword>
<feature type="transmembrane region" description="Helical" evidence="7">
    <location>
        <begin position="50"/>
        <end position="72"/>
    </location>
</feature>
<evidence type="ECO:0000256" key="2">
    <source>
        <dbReference type="ARBA" id="ARBA00022475"/>
    </source>
</evidence>